<evidence type="ECO:0000256" key="2">
    <source>
        <dbReference type="SAM" id="Phobius"/>
    </source>
</evidence>
<feature type="region of interest" description="Disordered" evidence="1">
    <location>
        <begin position="129"/>
        <end position="157"/>
    </location>
</feature>
<dbReference type="InterPro" id="IPR052179">
    <property type="entry name" value="DD-CPase-like"/>
</dbReference>
<dbReference type="AlphaFoldDB" id="A0A921MDQ8"/>
<feature type="transmembrane region" description="Helical" evidence="2">
    <location>
        <begin position="77"/>
        <end position="98"/>
    </location>
</feature>
<reference evidence="4" key="2">
    <citation type="submission" date="2021-09" db="EMBL/GenBank/DDBJ databases">
        <authorList>
            <person name="Gilroy R."/>
        </authorList>
    </citation>
    <scope>NUCLEOTIDE SEQUENCE</scope>
    <source>
        <strain evidence="4">ChiGjej5B5-7349</strain>
    </source>
</reference>
<proteinExistence type="predicted"/>
<protein>
    <submittedName>
        <fullName evidence="4">M15 family metallopeptidase</fullName>
    </submittedName>
</protein>
<dbReference type="EMBL" id="DYUK01000126">
    <property type="protein sequence ID" value="HJG79922.1"/>
    <property type="molecule type" value="Genomic_DNA"/>
</dbReference>
<organism evidence="4 5">
    <name type="scientific">Brevibacterium senegalense</name>
    <dbReference type="NCBI Taxonomy" id="1033736"/>
    <lineage>
        <taxon>Bacteria</taxon>
        <taxon>Bacillati</taxon>
        <taxon>Actinomycetota</taxon>
        <taxon>Actinomycetes</taxon>
        <taxon>Micrococcales</taxon>
        <taxon>Brevibacteriaceae</taxon>
        <taxon>Brevibacterium</taxon>
    </lineage>
</organism>
<dbReference type="CDD" id="cd14814">
    <property type="entry name" value="Peptidase_M15"/>
    <property type="match status" value="1"/>
</dbReference>
<reference evidence="4" key="1">
    <citation type="journal article" date="2021" name="PeerJ">
        <title>Extensive microbial diversity within the chicken gut microbiome revealed by metagenomics and culture.</title>
        <authorList>
            <person name="Gilroy R."/>
            <person name="Ravi A."/>
            <person name="Getino M."/>
            <person name="Pursley I."/>
            <person name="Horton D.L."/>
            <person name="Alikhan N.F."/>
            <person name="Baker D."/>
            <person name="Gharbi K."/>
            <person name="Hall N."/>
            <person name="Watson M."/>
            <person name="Adriaenssens E.M."/>
            <person name="Foster-Nyarko E."/>
            <person name="Jarju S."/>
            <person name="Secka A."/>
            <person name="Antonio M."/>
            <person name="Oren A."/>
            <person name="Chaudhuri R.R."/>
            <person name="La Ragione R."/>
            <person name="Hildebrand F."/>
            <person name="Pallen M.J."/>
        </authorList>
    </citation>
    <scope>NUCLEOTIDE SEQUENCE</scope>
    <source>
        <strain evidence="4">ChiGjej5B5-7349</strain>
    </source>
</reference>
<dbReference type="PANTHER" id="PTHR34385:SF1">
    <property type="entry name" value="PEPTIDOGLYCAN L-ALANYL-D-GLUTAMATE ENDOPEPTIDASE CWLK"/>
    <property type="match status" value="1"/>
</dbReference>
<dbReference type="InterPro" id="IPR003709">
    <property type="entry name" value="VanY-like_core_dom"/>
</dbReference>
<feature type="compositionally biased region" description="Low complexity" evidence="1">
    <location>
        <begin position="33"/>
        <end position="44"/>
    </location>
</feature>
<evidence type="ECO:0000256" key="1">
    <source>
        <dbReference type="SAM" id="MobiDB-lite"/>
    </source>
</evidence>
<sequence length="312" mass="32423">MAQESAALVYASRRERRMAEEAGKRSVLRPRPARTAAPATPAEPSFSLPARRQVGAQGVAFRGSDGSIVRGMRRRRAVATTALTGVSVAGAAAAVALISGNGAGQAQAVEADESAPLLTALGAETVTSDVSGDADATSGRTASGSVPSASGDSAQAAGRSITKTVLPGCSEDVEFGEASNGELPDEWLCDLGIDGHQLRADAAISFAKMNAAYKEETGEDMVLTDTYRSLDSQVSVAGRKPGLAARPGTSLHGWGIAIDFGGGAATASGKQYDWLVEHGAEYGWENPDWAKSSKYEPWHWEYVPARKDVRGA</sequence>
<keyword evidence="2" id="KW-0812">Transmembrane</keyword>
<accession>A0A921MDQ8</accession>
<evidence type="ECO:0000259" key="3">
    <source>
        <dbReference type="Pfam" id="PF02557"/>
    </source>
</evidence>
<feature type="compositionally biased region" description="Polar residues" evidence="1">
    <location>
        <begin position="138"/>
        <end position="153"/>
    </location>
</feature>
<keyword evidence="2" id="KW-0472">Membrane</keyword>
<gene>
    <name evidence="4" type="ORF">K8V08_05885</name>
</gene>
<evidence type="ECO:0000313" key="5">
    <source>
        <dbReference type="Proteomes" id="UP000784435"/>
    </source>
</evidence>
<dbReference type="SUPFAM" id="SSF55166">
    <property type="entry name" value="Hedgehog/DD-peptidase"/>
    <property type="match status" value="1"/>
</dbReference>
<feature type="region of interest" description="Disordered" evidence="1">
    <location>
        <begin position="17"/>
        <end position="45"/>
    </location>
</feature>
<dbReference type="GO" id="GO:0006508">
    <property type="term" value="P:proteolysis"/>
    <property type="evidence" value="ECO:0007669"/>
    <property type="project" value="InterPro"/>
</dbReference>
<dbReference type="PANTHER" id="PTHR34385">
    <property type="entry name" value="D-ALANYL-D-ALANINE CARBOXYPEPTIDASE"/>
    <property type="match status" value="1"/>
</dbReference>
<feature type="domain" description="D-alanyl-D-alanine carboxypeptidase-like core" evidence="3">
    <location>
        <begin position="196"/>
        <end position="304"/>
    </location>
</feature>
<dbReference type="Gene3D" id="3.30.1380.10">
    <property type="match status" value="1"/>
</dbReference>
<dbReference type="Proteomes" id="UP000784435">
    <property type="component" value="Unassembled WGS sequence"/>
</dbReference>
<keyword evidence="2" id="KW-1133">Transmembrane helix</keyword>
<evidence type="ECO:0000313" key="4">
    <source>
        <dbReference type="EMBL" id="HJG79922.1"/>
    </source>
</evidence>
<dbReference type="GO" id="GO:0008233">
    <property type="term" value="F:peptidase activity"/>
    <property type="evidence" value="ECO:0007669"/>
    <property type="project" value="InterPro"/>
</dbReference>
<dbReference type="InterPro" id="IPR009045">
    <property type="entry name" value="Zn_M74/Hedgehog-like"/>
</dbReference>
<dbReference type="Pfam" id="PF02557">
    <property type="entry name" value="VanY"/>
    <property type="match status" value="1"/>
</dbReference>
<name>A0A921MDQ8_9MICO</name>
<comment type="caution">
    <text evidence="4">The sequence shown here is derived from an EMBL/GenBank/DDBJ whole genome shotgun (WGS) entry which is preliminary data.</text>
</comment>